<evidence type="ECO:0000313" key="8">
    <source>
        <dbReference type="EMBL" id="CAI9925993.1"/>
    </source>
</evidence>
<name>A0AA86TZD4_9EUKA</name>
<organism evidence="8">
    <name type="scientific">Hexamita inflata</name>
    <dbReference type="NCBI Taxonomy" id="28002"/>
    <lineage>
        <taxon>Eukaryota</taxon>
        <taxon>Metamonada</taxon>
        <taxon>Diplomonadida</taxon>
        <taxon>Hexamitidae</taxon>
        <taxon>Hexamitinae</taxon>
        <taxon>Hexamita</taxon>
    </lineage>
</organism>
<dbReference type="PRINTS" id="PR00881">
    <property type="entry name" value="L7ARS6FAMILY"/>
</dbReference>
<comment type="similarity">
    <text evidence="2 5">Belongs to the eukaryotic ribosomal protein eL8 family.</text>
</comment>
<reference evidence="8" key="1">
    <citation type="submission" date="2023-06" db="EMBL/GenBank/DDBJ databases">
        <authorList>
            <person name="Kurt Z."/>
        </authorList>
    </citation>
    <scope>NUCLEOTIDE SEQUENCE</scope>
</reference>
<dbReference type="GO" id="GO:0005840">
    <property type="term" value="C:ribosome"/>
    <property type="evidence" value="ECO:0007669"/>
    <property type="project" value="UniProtKB-KW"/>
</dbReference>
<evidence type="ECO:0000256" key="1">
    <source>
        <dbReference type="ARBA" id="ARBA00004604"/>
    </source>
</evidence>
<dbReference type="EMBL" id="CATOUU010000354">
    <property type="protein sequence ID" value="CAI9925975.1"/>
    <property type="molecule type" value="Genomic_DNA"/>
</dbReference>
<dbReference type="GO" id="GO:0031120">
    <property type="term" value="P:snRNA pseudouridine synthesis"/>
    <property type="evidence" value="ECO:0007669"/>
    <property type="project" value="UniProtKB-UniRule"/>
</dbReference>
<dbReference type="EMBL" id="CAXDID020000506">
    <property type="protein sequence ID" value="CAL6098172.1"/>
    <property type="molecule type" value="Genomic_DNA"/>
</dbReference>
<dbReference type="EMBL" id="CATOUU010000554">
    <property type="protein sequence ID" value="CAI9933914.1"/>
    <property type="molecule type" value="Genomic_DNA"/>
</dbReference>
<evidence type="ECO:0000313" key="9">
    <source>
        <dbReference type="EMBL" id="CAI9933914.1"/>
    </source>
</evidence>
<dbReference type="AlphaFoldDB" id="A0AA86TZD4"/>
<dbReference type="InterPro" id="IPR029064">
    <property type="entry name" value="Ribosomal_eL30-like_sf"/>
</dbReference>
<dbReference type="InterPro" id="IPR002415">
    <property type="entry name" value="H/ACA_rnp_Nhp2-like"/>
</dbReference>
<keyword evidence="8" id="KW-0689">Ribosomal protein</keyword>
<evidence type="ECO:0000259" key="6">
    <source>
        <dbReference type="Pfam" id="PF01248"/>
    </source>
</evidence>
<dbReference type="EMBL" id="CAXDID020000169">
    <property type="protein sequence ID" value="CAL6046726.1"/>
    <property type="molecule type" value="Genomic_DNA"/>
</dbReference>
<evidence type="ECO:0000313" key="11">
    <source>
        <dbReference type="EMBL" id="CAL6088547.1"/>
    </source>
</evidence>
<keyword evidence="5" id="KW-0694">RNA-binding</keyword>
<proteinExistence type="inferred from homology"/>
<evidence type="ECO:0000313" key="10">
    <source>
        <dbReference type="EMBL" id="CAL6046726.1"/>
    </source>
</evidence>
<dbReference type="Gene3D" id="3.30.1330.30">
    <property type="match status" value="1"/>
</dbReference>
<keyword evidence="14" id="KW-1185">Reference proteome</keyword>
<gene>
    <name evidence="7" type="ORF">HINF_LOCUS13620</name>
    <name evidence="8" type="ORF">HINF_LOCUS13638</name>
    <name evidence="9" type="ORF">HINF_LOCUS21559</name>
    <name evidence="10" type="ORF">HINF_LOCUS41863</name>
    <name evidence="11" type="ORF">HINF_LOCUS64180</name>
    <name evidence="12" type="ORF">HINF_LOCUS69461</name>
    <name evidence="13" type="ORF">HINF_LOCUS69481</name>
</gene>
<comment type="subcellular location">
    <subcellularLocation>
        <location evidence="1 5">Nucleus</location>
        <location evidence="1 5">Nucleolus</location>
    </subcellularLocation>
</comment>
<evidence type="ECO:0000313" key="12">
    <source>
        <dbReference type="EMBL" id="CAL6098132.1"/>
    </source>
</evidence>
<dbReference type="InterPro" id="IPR004038">
    <property type="entry name" value="Ribosomal_eL8/eL30/eS12/Gad45"/>
</dbReference>
<dbReference type="SUPFAM" id="SSF55315">
    <property type="entry name" value="L30e-like"/>
    <property type="match status" value="1"/>
</dbReference>
<dbReference type="EMBL" id="CATOUU010000354">
    <property type="protein sequence ID" value="CAI9925993.1"/>
    <property type="molecule type" value="Genomic_DNA"/>
</dbReference>
<dbReference type="EMBL" id="CAXDID020000506">
    <property type="protein sequence ID" value="CAL6098132.1"/>
    <property type="molecule type" value="Genomic_DNA"/>
</dbReference>
<evidence type="ECO:0000256" key="5">
    <source>
        <dbReference type="RuleBase" id="RU366039"/>
    </source>
</evidence>
<comment type="caution">
    <text evidence="8">The sequence shown here is derived from an EMBL/GenBank/DDBJ whole genome shotgun (WGS) entry which is preliminary data.</text>
</comment>
<dbReference type="Pfam" id="PF01248">
    <property type="entry name" value="Ribosomal_L7Ae"/>
    <property type="match status" value="1"/>
</dbReference>
<evidence type="ECO:0000256" key="4">
    <source>
        <dbReference type="ARBA" id="ARBA00023274"/>
    </source>
</evidence>
<dbReference type="GO" id="GO:0000398">
    <property type="term" value="P:mRNA splicing, via spliceosome"/>
    <property type="evidence" value="ECO:0007669"/>
    <property type="project" value="UniProtKB-UniRule"/>
</dbReference>
<evidence type="ECO:0000256" key="3">
    <source>
        <dbReference type="ARBA" id="ARBA00023242"/>
    </source>
</evidence>
<evidence type="ECO:0000313" key="13">
    <source>
        <dbReference type="EMBL" id="CAL6098172.1"/>
    </source>
</evidence>
<dbReference type="GO" id="GO:0031429">
    <property type="term" value="C:box H/ACA snoRNP complex"/>
    <property type="evidence" value="ECO:0007669"/>
    <property type="project" value="UniProtKB-UniRule"/>
</dbReference>
<feature type="domain" description="Ribosomal protein eL8/eL30/eS12/Gadd45" evidence="6">
    <location>
        <begin position="35"/>
        <end position="121"/>
    </location>
</feature>
<dbReference type="GO" id="GO:0003723">
    <property type="term" value="F:RNA binding"/>
    <property type="evidence" value="ECO:0007669"/>
    <property type="project" value="UniProtKB-UniRule"/>
</dbReference>
<comment type="function">
    <text evidence="5">Required for ribosome biogenesis. Part of a complex which catalyzes pseudouridylation of rRNA. This involves the isomerization of uridine such that the ribose is subsequently attached to C5, instead of the normal N1. Pseudouridine ('psi') residues may serve to stabilize the conformation of rRNAs.</text>
</comment>
<dbReference type="EMBL" id="CAXDID020000409">
    <property type="protein sequence ID" value="CAL6088547.1"/>
    <property type="molecule type" value="Genomic_DNA"/>
</dbReference>
<comment type="function">
    <text evidence="5">Common component of the spliceosome and rRNA processing machinery.</text>
</comment>
<evidence type="ECO:0000313" key="14">
    <source>
        <dbReference type="Proteomes" id="UP001642409"/>
    </source>
</evidence>
<dbReference type="PRINTS" id="PR00883">
    <property type="entry name" value="NUCLEARHMG"/>
</dbReference>
<evidence type="ECO:0000313" key="7">
    <source>
        <dbReference type="EMBL" id="CAI9925975.1"/>
    </source>
</evidence>
<evidence type="ECO:0000256" key="2">
    <source>
        <dbReference type="ARBA" id="ARBA00007337"/>
    </source>
</evidence>
<protein>
    <recommendedName>
        <fullName evidence="5">H/ACA ribonucleoprotein complex subunit 2</fullName>
    </recommendedName>
    <alternativeName>
        <fullName evidence="5">Nucleolar protein family A member 2</fullName>
    </alternativeName>
</protein>
<accession>A0AA86TZD4</accession>
<keyword evidence="3 5" id="KW-0539">Nucleus</keyword>
<reference evidence="10 14" key="2">
    <citation type="submission" date="2024-07" db="EMBL/GenBank/DDBJ databases">
        <authorList>
            <person name="Akdeniz Z."/>
        </authorList>
    </citation>
    <scope>NUCLEOTIDE SEQUENCE [LARGE SCALE GENOMIC DNA]</scope>
</reference>
<dbReference type="Proteomes" id="UP001642409">
    <property type="component" value="Unassembled WGS sequence"/>
</dbReference>
<sequence>MTEPSFNFNEEDILIEPQAKPIIEDKYERKTYQFVYHQKEKKRVFRGVKEVRKAIRRDQKGLVILAADTHPFDVISSFPVNCENKGLSYYFVKSKSMLSKASGTKQTASVVMIREPEDKEDKKSYQKLLEKAQEMAAKTQTFIMYE</sequence>
<keyword evidence="4 5" id="KW-0687">Ribonucleoprotein</keyword>
<dbReference type="InterPro" id="IPR018492">
    <property type="entry name" value="Ribosomal_eL8/Nhp2"/>
</dbReference>